<reference evidence="1" key="1">
    <citation type="submission" date="2019-04" db="EMBL/GenBank/DDBJ databases">
        <title>Microbes associate with the intestines of laboratory mice.</title>
        <authorList>
            <person name="Navarre W."/>
            <person name="Wong E."/>
            <person name="Huang K."/>
            <person name="Tropini C."/>
            <person name="Ng K."/>
            <person name="Yu B."/>
        </authorList>
    </citation>
    <scope>NUCLEOTIDE SEQUENCE</scope>
    <source>
        <strain evidence="1">NM04_E33</strain>
    </source>
</reference>
<protein>
    <submittedName>
        <fullName evidence="1">DUF975 family protein</fullName>
    </submittedName>
</protein>
<comment type="caution">
    <text evidence="1">The sequence shown here is derived from an EMBL/GenBank/DDBJ whole genome shotgun (WGS) entry which is preliminary data.</text>
</comment>
<sequence>MIDNISLMHRAKAQLADNWMNAAIGTLIYLVIMGAASCTYIGELVLFGSLSFGYFLFIGCLVDTKAMNLNLLFKGFDRFVETLIAGLLYSVAVSIGTALLIVPGIIIGLGFSMTFFIMADDPNISGIDALKMSWNLMNGQKMNLFCLYLRFIGWMILAIITCGIGYLWLAPYMTATTLNFYRQLRYGTC</sequence>
<accession>A0AC61RKA8</accession>
<evidence type="ECO:0000313" key="2">
    <source>
        <dbReference type="Proteomes" id="UP000306319"/>
    </source>
</evidence>
<dbReference type="Proteomes" id="UP000306319">
    <property type="component" value="Unassembled WGS sequence"/>
</dbReference>
<organism evidence="1 2">
    <name type="scientific">Lepagella muris</name>
    <dbReference type="NCBI Taxonomy" id="3032870"/>
    <lineage>
        <taxon>Bacteria</taxon>
        <taxon>Pseudomonadati</taxon>
        <taxon>Bacteroidota</taxon>
        <taxon>Bacteroidia</taxon>
        <taxon>Bacteroidales</taxon>
        <taxon>Muribaculaceae</taxon>
        <taxon>Lepagella</taxon>
    </lineage>
</organism>
<keyword evidence="2" id="KW-1185">Reference proteome</keyword>
<proteinExistence type="predicted"/>
<evidence type="ECO:0000313" key="1">
    <source>
        <dbReference type="EMBL" id="TGY79190.1"/>
    </source>
</evidence>
<gene>
    <name evidence="1" type="ORF">E5331_07360</name>
</gene>
<dbReference type="EMBL" id="SRYB01000008">
    <property type="protein sequence ID" value="TGY79190.1"/>
    <property type="molecule type" value="Genomic_DNA"/>
</dbReference>
<name>A0AC61RKA8_9BACT</name>